<feature type="region of interest" description="Disordered" evidence="1">
    <location>
        <begin position="90"/>
        <end position="166"/>
    </location>
</feature>
<gene>
    <name evidence="2" type="ORF">EHAR0213_LOCUS42</name>
</gene>
<protein>
    <recommendedName>
        <fullName evidence="3">CUE domain-containing protein</fullName>
    </recommendedName>
</protein>
<feature type="region of interest" description="Disordered" evidence="1">
    <location>
        <begin position="1"/>
        <end position="47"/>
    </location>
</feature>
<dbReference type="AlphaFoldDB" id="A0A7S3J095"/>
<feature type="compositionally biased region" description="Acidic residues" evidence="1">
    <location>
        <begin position="36"/>
        <end position="47"/>
    </location>
</feature>
<accession>A0A7S3J095</accession>
<feature type="compositionally biased region" description="Basic and acidic residues" evidence="1">
    <location>
        <begin position="135"/>
        <end position="148"/>
    </location>
</feature>
<sequence length="166" mass="18757">MDLPTMGEYDDSGSESSSSQHESVHKQPAQVKQAGNDEELDDVDPEFENIVEMFPQYDRESIRNFYEMSNRNGEGTIQYLIMQNNYDQDMQAQIAPAPKVSSAKPKDGDEKPSRKTLYANQTSAFNLQSQPQKSQADRRKEDKKKEIAPKPAKKGGLFSCFGGKRK</sequence>
<feature type="compositionally biased region" description="Polar residues" evidence="1">
    <location>
        <begin position="118"/>
        <end position="134"/>
    </location>
</feature>
<feature type="compositionally biased region" description="Basic and acidic residues" evidence="1">
    <location>
        <begin position="104"/>
        <end position="113"/>
    </location>
</feature>
<proteinExistence type="predicted"/>
<evidence type="ECO:0008006" key="3">
    <source>
        <dbReference type="Google" id="ProtNLM"/>
    </source>
</evidence>
<name>A0A7S3J095_9SPIT</name>
<organism evidence="2">
    <name type="scientific">Euplotes harpa</name>
    <dbReference type="NCBI Taxonomy" id="151035"/>
    <lineage>
        <taxon>Eukaryota</taxon>
        <taxon>Sar</taxon>
        <taxon>Alveolata</taxon>
        <taxon>Ciliophora</taxon>
        <taxon>Intramacronucleata</taxon>
        <taxon>Spirotrichea</taxon>
        <taxon>Hypotrichia</taxon>
        <taxon>Euplotida</taxon>
        <taxon>Euplotidae</taxon>
        <taxon>Euplotes</taxon>
    </lineage>
</organism>
<reference evidence="2" key="1">
    <citation type="submission" date="2021-01" db="EMBL/GenBank/DDBJ databases">
        <authorList>
            <person name="Corre E."/>
            <person name="Pelletier E."/>
            <person name="Niang G."/>
            <person name="Scheremetjew M."/>
            <person name="Finn R."/>
            <person name="Kale V."/>
            <person name="Holt S."/>
            <person name="Cochrane G."/>
            <person name="Meng A."/>
            <person name="Brown T."/>
            <person name="Cohen L."/>
        </authorList>
    </citation>
    <scope>NUCLEOTIDE SEQUENCE</scope>
    <source>
        <strain evidence="2">FSP1.4</strain>
    </source>
</reference>
<evidence type="ECO:0000256" key="1">
    <source>
        <dbReference type="SAM" id="MobiDB-lite"/>
    </source>
</evidence>
<evidence type="ECO:0000313" key="2">
    <source>
        <dbReference type="EMBL" id="CAE0341135.1"/>
    </source>
</evidence>
<dbReference type="EMBL" id="HBII01000081">
    <property type="protein sequence ID" value="CAE0341135.1"/>
    <property type="molecule type" value="Transcribed_RNA"/>
</dbReference>